<proteinExistence type="predicted"/>
<protein>
    <submittedName>
        <fullName evidence="2">DDE-type integrase/transposase/recombinase</fullName>
    </submittedName>
</protein>
<name>A0A809RXY5_9BACT</name>
<dbReference type="InterPro" id="IPR001584">
    <property type="entry name" value="Integrase_cat-core"/>
</dbReference>
<dbReference type="SUPFAM" id="SSF53098">
    <property type="entry name" value="Ribonuclease H-like"/>
    <property type="match status" value="1"/>
</dbReference>
<feature type="domain" description="Integrase catalytic" evidence="1">
    <location>
        <begin position="161"/>
        <end position="328"/>
    </location>
</feature>
<evidence type="ECO:0000313" key="3">
    <source>
        <dbReference type="Proteomes" id="UP000662873"/>
    </source>
</evidence>
<accession>A0A809RXY5</accession>
<evidence type="ECO:0000259" key="1">
    <source>
        <dbReference type="PROSITE" id="PS50994"/>
    </source>
</evidence>
<sequence length="376" mass="42662">MVSMKAKRELVARFRKDYEGSGRSEKGRILDSLCQTTGWARKYAMHALKALDVAPPRQRRRRARVYGPSEEAALVKVWKLSGFLASKRLAPFLDEFLSALERHGELSLPEPTRSKLAAISASTIDRLLRRHRNAHPPALSLTRPGSLLKREVAVRTGTDWNDARPGFCEIDTVGHCGGKLDDAHFWTLGITDVSTGWSEFAPLKSKGREETLMKLKSLRARLPFDLLGLDFDNGSEFLNYHLVRFCQSEGILLTRCRPYHKNDQCRIEQKNGALVRKHAGYGRYDTDKQFALLNRLYGVLRLLVNFFEPSLKGKEKAATPYRRLLASGILSKDKADELESIYLALNPVKLREELLKVKMELHELESLVSFLDEATV</sequence>
<evidence type="ECO:0000313" key="2">
    <source>
        <dbReference type="EMBL" id="BBO24792.1"/>
    </source>
</evidence>
<dbReference type="PROSITE" id="PS50994">
    <property type="entry name" value="INTEGRASE"/>
    <property type="match status" value="1"/>
</dbReference>
<dbReference type="GO" id="GO:0015074">
    <property type="term" value="P:DNA integration"/>
    <property type="evidence" value="ECO:0007669"/>
    <property type="project" value="InterPro"/>
</dbReference>
<dbReference type="Gene3D" id="3.30.420.10">
    <property type="entry name" value="Ribonuclease H-like superfamily/Ribonuclease H"/>
    <property type="match status" value="1"/>
</dbReference>
<dbReference type="GO" id="GO:0003676">
    <property type="term" value="F:nucleic acid binding"/>
    <property type="evidence" value="ECO:0007669"/>
    <property type="project" value="InterPro"/>
</dbReference>
<organism evidence="2 3">
    <name type="scientific">Candidatus Nitrosymbiomonas proteolyticus</name>
    <dbReference type="NCBI Taxonomy" id="2608984"/>
    <lineage>
        <taxon>Bacteria</taxon>
        <taxon>Bacillati</taxon>
        <taxon>Armatimonadota</taxon>
        <taxon>Armatimonadota incertae sedis</taxon>
        <taxon>Candidatus Nitrosymbiomonas</taxon>
    </lineage>
</organism>
<reference evidence="2" key="1">
    <citation type="journal article" name="DNA Res.">
        <title>The physiological potential of anammox bacteria as revealed by their core genome structure.</title>
        <authorList>
            <person name="Okubo T."/>
            <person name="Toyoda A."/>
            <person name="Fukuhara K."/>
            <person name="Uchiyama I."/>
            <person name="Harigaya Y."/>
            <person name="Kuroiwa M."/>
            <person name="Suzuki T."/>
            <person name="Murakami Y."/>
            <person name="Suwa Y."/>
            <person name="Takami H."/>
        </authorList>
    </citation>
    <scope>NUCLEOTIDE SEQUENCE</scope>
    <source>
        <strain evidence="2">317325-2</strain>
    </source>
</reference>
<dbReference type="InterPro" id="IPR012337">
    <property type="entry name" value="RNaseH-like_sf"/>
</dbReference>
<gene>
    <name evidence="2" type="ORF">NPRO_23870</name>
</gene>
<dbReference type="KEGG" id="npy:NPRO_23870"/>
<dbReference type="Proteomes" id="UP000662873">
    <property type="component" value="Chromosome"/>
</dbReference>
<dbReference type="InterPro" id="IPR036397">
    <property type="entry name" value="RNaseH_sf"/>
</dbReference>
<dbReference type="EMBL" id="AP021858">
    <property type="protein sequence ID" value="BBO24792.1"/>
    <property type="molecule type" value="Genomic_DNA"/>
</dbReference>
<dbReference type="AlphaFoldDB" id="A0A809RXY5"/>